<reference evidence="2 3" key="1">
    <citation type="submission" date="2013-05" db="EMBL/GenBank/DDBJ databases">
        <title>Genome assembly of Chondromyces apiculatus DSM 436.</title>
        <authorList>
            <person name="Sharma G."/>
            <person name="Khatri I."/>
            <person name="Kaur C."/>
            <person name="Mayilraj S."/>
            <person name="Subramanian S."/>
        </authorList>
    </citation>
    <scope>NUCLEOTIDE SEQUENCE [LARGE SCALE GENOMIC DNA]</scope>
    <source>
        <strain evidence="2 3">DSM 436</strain>
    </source>
</reference>
<feature type="chain" id="PRO_5001499665" description="Lipoprotein" evidence="1">
    <location>
        <begin position="25"/>
        <end position="225"/>
    </location>
</feature>
<evidence type="ECO:0000256" key="1">
    <source>
        <dbReference type="SAM" id="SignalP"/>
    </source>
</evidence>
<protein>
    <recommendedName>
        <fullName evidence="4">Lipoprotein</fullName>
    </recommendedName>
</protein>
<evidence type="ECO:0008006" key="4">
    <source>
        <dbReference type="Google" id="ProtNLM"/>
    </source>
</evidence>
<dbReference type="EMBL" id="ASRX01000100">
    <property type="protein sequence ID" value="EYF00732.1"/>
    <property type="molecule type" value="Genomic_DNA"/>
</dbReference>
<comment type="caution">
    <text evidence="2">The sequence shown here is derived from an EMBL/GenBank/DDBJ whole genome shotgun (WGS) entry which is preliminary data.</text>
</comment>
<sequence>MTPWTRRLACTALSTLAASALLHAGACTQATSPEPDDEDLLAGVIYRGGATDEALRALLAVAPEDVPAQAAVIDVPVHGATLTGATAPELRWHIRDAFGDMRLPDRRPPPNLPLPWNDRASSPLRRAFAPLLDLLGPEREARAHGSPLNGRGYLLVFTSSDDDQVVMRVFTSVLTYTPDPSEWERLQTAAQPLTLVITNAVFEDNVIAEDAGPFAGEPSTFIVSP</sequence>
<dbReference type="Proteomes" id="UP000019678">
    <property type="component" value="Unassembled WGS sequence"/>
</dbReference>
<dbReference type="STRING" id="1192034.CAP_0300"/>
<proteinExistence type="predicted"/>
<keyword evidence="1" id="KW-0732">Signal</keyword>
<dbReference type="eggNOG" id="ENOG5030HEU">
    <property type="taxonomic scope" value="Bacteria"/>
</dbReference>
<feature type="signal peptide" evidence="1">
    <location>
        <begin position="1"/>
        <end position="24"/>
    </location>
</feature>
<accession>A0A017SVD9</accession>
<name>A0A017SVD9_9BACT</name>
<evidence type="ECO:0000313" key="3">
    <source>
        <dbReference type="Proteomes" id="UP000019678"/>
    </source>
</evidence>
<keyword evidence="3" id="KW-1185">Reference proteome</keyword>
<gene>
    <name evidence="2" type="ORF">CAP_0300</name>
</gene>
<dbReference type="RefSeq" id="WP_044250613.1">
    <property type="nucleotide sequence ID" value="NZ_ASRX01000100.1"/>
</dbReference>
<dbReference type="OrthoDB" id="5506311at2"/>
<organism evidence="2 3">
    <name type="scientific">Chondromyces apiculatus DSM 436</name>
    <dbReference type="NCBI Taxonomy" id="1192034"/>
    <lineage>
        <taxon>Bacteria</taxon>
        <taxon>Pseudomonadati</taxon>
        <taxon>Myxococcota</taxon>
        <taxon>Polyangia</taxon>
        <taxon>Polyangiales</taxon>
        <taxon>Polyangiaceae</taxon>
        <taxon>Chondromyces</taxon>
    </lineage>
</organism>
<dbReference type="AlphaFoldDB" id="A0A017SVD9"/>
<evidence type="ECO:0000313" key="2">
    <source>
        <dbReference type="EMBL" id="EYF00732.1"/>
    </source>
</evidence>